<protein>
    <submittedName>
        <fullName evidence="3">Proline hydroxylase</fullName>
    </submittedName>
</protein>
<comment type="similarity">
    <text evidence="1">Belongs to the iron/ascorbate-dependent oxidoreductase family.</text>
</comment>
<keyword evidence="4" id="KW-1185">Reference proteome</keyword>
<dbReference type="PROSITE" id="PS51471">
    <property type="entry name" value="FE2OG_OXY"/>
    <property type="match status" value="1"/>
</dbReference>
<evidence type="ECO:0000313" key="4">
    <source>
        <dbReference type="Proteomes" id="UP000293623"/>
    </source>
</evidence>
<evidence type="ECO:0000256" key="1">
    <source>
        <dbReference type="RuleBase" id="RU003682"/>
    </source>
</evidence>
<dbReference type="Proteomes" id="UP000293623">
    <property type="component" value="Unassembled WGS sequence"/>
</dbReference>
<evidence type="ECO:0000313" key="3">
    <source>
        <dbReference type="EMBL" id="RXZ66617.1"/>
    </source>
</evidence>
<reference evidence="3 4" key="1">
    <citation type="submission" date="2019-01" db="EMBL/GenBank/DDBJ databases">
        <title>Altererythrobacter rhizovicinus sp. nov., isolated from the rhizosphere soil of Haloxylon ammodendron.</title>
        <authorList>
            <person name="Li H.-P."/>
            <person name="Gou J.-Y."/>
            <person name="Yao D."/>
            <person name="Han Q.-Q."/>
            <person name="Shao K.-Z."/>
            <person name="Zhao Q."/>
            <person name="Zhang J.-L."/>
        </authorList>
    </citation>
    <scope>NUCLEOTIDE SEQUENCE [LARGE SCALE GENOMIC DNA]</scope>
    <source>
        <strain evidence="3 4">AY-3R</strain>
    </source>
</reference>
<dbReference type="GO" id="GO:0046872">
    <property type="term" value="F:metal ion binding"/>
    <property type="evidence" value="ECO:0007669"/>
    <property type="project" value="UniProtKB-KW"/>
</dbReference>
<dbReference type="InterPro" id="IPR005123">
    <property type="entry name" value="Oxoglu/Fe-dep_dioxygenase_dom"/>
</dbReference>
<evidence type="ECO:0000259" key="2">
    <source>
        <dbReference type="PROSITE" id="PS51471"/>
    </source>
</evidence>
<sequence length="243" mass="27468">MRNIATRVHEAGVRVRPADWATVSTEVDDQGWSVLPKLLSTQECDALARRFDREEDFRSHVVMARHGFGRGEYKYFAYPLPPLVENLRTNLYPHLAPIANRWHEAMGGDARFPDDHAAFIARCHAAGQTRPTPLLLQYGEDDYNALHQDLYGEHVFPLQIAILLSEPGKDFEGGEFVLTEQRPRMQSRAMVVPLSQGDAVVFAVNNRPVQGKRGAYRVKLRHGVSKLRAGHRHTLGIIFHDAT</sequence>
<proteinExistence type="inferred from homology"/>
<name>A0A4Q2KPX6_9SPHN</name>
<dbReference type="OrthoDB" id="9781972at2"/>
<dbReference type="GO" id="GO:0016491">
    <property type="term" value="F:oxidoreductase activity"/>
    <property type="evidence" value="ECO:0007669"/>
    <property type="project" value="UniProtKB-KW"/>
</dbReference>
<keyword evidence="1" id="KW-0479">Metal-binding</keyword>
<keyword evidence="1" id="KW-0560">Oxidoreductase</keyword>
<accession>A0A4Q2KPX6</accession>
<feature type="domain" description="Fe2OG dioxygenase" evidence="2">
    <location>
        <begin position="129"/>
        <end position="242"/>
    </location>
</feature>
<dbReference type="AlphaFoldDB" id="A0A4Q2KPX6"/>
<dbReference type="Pfam" id="PF09859">
    <property type="entry name" value="Oxygenase-NA"/>
    <property type="match status" value="1"/>
</dbReference>
<comment type="caution">
    <text evidence="3">The sequence shown here is derived from an EMBL/GenBank/DDBJ whole genome shotgun (WGS) entry which is preliminary data.</text>
</comment>
<gene>
    <name evidence="3" type="ORF">ETX26_00895</name>
</gene>
<keyword evidence="1" id="KW-0408">Iron</keyword>
<dbReference type="InterPro" id="IPR018655">
    <property type="entry name" value="DUF2086"/>
</dbReference>
<dbReference type="EMBL" id="SDPV01000001">
    <property type="protein sequence ID" value="RXZ66617.1"/>
    <property type="molecule type" value="Genomic_DNA"/>
</dbReference>
<dbReference type="Gene3D" id="2.60.120.620">
    <property type="entry name" value="q2cbj1_9rhob like domain"/>
    <property type="match status" value="1"/>
</dbReference>
<organism evidence="3 4">
    <name type="scientific">Pelagerythrobacter rhizovicinus</name>
    <dbReference type="NCBI Taxonomy" id="2268576"/>
    <lineage>
        <taxon>Bacteria</taxon>
        <taxon>Pseudomonadati</taxon>
        <taxon>Pseudomonadota</taxon>
        <taxon>Alphaproteobacteria</taxon>
        <taxon>Sphingomonadales</taxon>
        <taxon>Erythrobacteraceae</taxon>
        <taxon>Pelagerythrobacter</taxon>
    </lineage>
</organism>